<dbReference type="InterPro" id="IPR005835">
    <property type="entry name" value="NTP_transferase_dom"/>
</dbReference>
<dbReference type="GeneID" id="56080476"/>
<name>A0A7D5T6Q0_9EURY</name>
<dbReference type="SUPFAM" id="SSF53448">
    <property type="entry name" value="Nucleotide-diphospho-sugar transferases"/>
    <property type="match status" value="1"/>
</dbReference>
<dbReference type="SUPFAM" id="SSF159283">
    <property type="entry name" value="Guanosine diphospho-D-mannose pyrophosphorylase/mannose-6-phosphate isomerase linker domain"/>
    <property type="match status" value="1"/>
</dbReference>
<dbReference type="InterPro" id="IPR029044">
    <property type="entry name" value="Nucleotide-diphossugar_trans"/>
</dbReference>
<reference evidence="4 5" key="1">
    <citation type="submission" date="2020-07" db="EMBL/GenBank/DDBJ databases">
        <title>Halosimplex pelagicum sp. nov. and Halosimplex rubrum sp. nov., isolated from salted brown alga Laminaria, and emended description of the genus Halosimplex.</title>
        <authorList>
            <person name="Cui H."/>
        </authorList>
    </citation>
    <scope>NUCLEOTIDE SEQUENCE [LARGE SCALE GENOMIC DNA]</scope>
    <source>
        <strain evidence="4 5">R27</strain>
    </source>
</reference>
<keyword evidence="5" id="KW-1185">Reference proteome</keyword>
<gene>
    <name evidence="4" type="ORF">HZS55_21395</name>
</gene>
<feature type="domain" description="Nucleotidyl transferase" evidence="2">
    <location>
        <begin position="7"/>
        <end position="113"/>
    </location>
</feature>
<feature type="domain" description="MannoseP isomerase/GMP-like beta-helix" evidence="3">
    <location>
        <begin position="298"/>
        <end position="351"/>
    </location>
</feature>
<evidence type="ECO:0000259" key="3">
    <source>
        <dbReference type="Pfam" id="PF22640"/>
    </source>
</evidence>
<feature type="region of interest" description="Disordered" evidence="1">
    <location>
        <begin position="158"/>
        <end position="185"/>
    </location>
</feature>
<dbReference type="GO" id="GO:0004475">
    <property type="term" value="F:mannose-1-phosphate guanylyltransferase (GTP) activity"/>
    <property type="evidence" value="ECO:0007669"/>
    <property type="project" value="InterPro"/>
</dbReference>
<dbReference type="Proteomes" id="UP000509667">
    <property type="component" value="Chromosome"/>
</dbReference>
<feature type="region of interest" description="Disordered" evidence="1">
    <location>
        <begin position="115"/>
        <end position="136"/>
    </location>
</feature>
<protein>
    <submittedName>
        <fullName evidence="4">Mannose-1-phosphate guanylyltransferase</fullName>
    </submittedName>
</protein>
<dbReference type="PANTHER" id="PTHR46390">
    <property type="entry name" value="MANNOSE-1-PHOSPHATE GUANYLYLTRANSFERASE"/>
    <property type="match status" value="1"/>
</dbReference>
<dbReference type="EMBL" id="CP058910">
    <property type="protein sequence ID" value="QLH79690.1"/>
    <property type="molecule type" value="Genomic_DNA"/>
</dbReference>
<dbReference type="PANTHER" id="PTHR46390:SF1">
    <property type="entry name" value="MANNOSE-1-PHOSPHATE GUANYLYLTRANSFERASE"/>
    <property type="match status" value="1"/>
</dbReference>
<organism evidence="4 5">
    <name type="scientific">Halosimplex rubrum</name>
    <dbReference type="NCBI Taxonomy" id="869889"/>
    <lineage>
        <taxon>Archaea</taxon>
        <taxon>Methanobacteriati</taxon>
        <taxon>Methanobacteriota</taxon>
        <taxon>Stenosarchaea group</taxon>
        <taxon>Halobacteria</taxon>
        <taxon>Halobacteriales</taxon>
        <taxon>Haloarculaceae</taxon>
        <taxon>Halosimplex</taxon>
    </lineage>
</organism>
<evidence type="ECO:0000256" key="1">
    <source>
        <dbReference type="SAM" id="MobiDB-lite"/>
    </source>
</evidence>
<dbReference type="InterPro" id="IPR049577">
    <property type="entry name" value="GMPP_N"/>
</dbReference>
<accession>A0A7D5T6Q0</accession>
<dbReference type="Gene3D" id="3.90.550.10">
    <property type="entry name" value="Spore Coat Polysaccharide Biosynthesis Protein SpsA, Chain A"/>
    <property type="match status" value="1"/>
</dbReference>
<dbReference type="OrthoDB" id="5825at2157"/>
<dbReference type="Pfam" id="PF22640">
    <property type="entry name" value="ManC_GMP_beta-helix"/>
    <property type="match status" value="1"/>
</dbReference>
<keyword evidence="4" id="KW-0808">Transferase</keyword>
<evidence type="ECO:0000259" key="2">
    <source>
        <dbReference type="Pfam" id="PF00483"/>
    </source>
</evidence>
<proteinExistence type="predicted"/>
<dbReference type="CDD" id="cd02509">
    <property type="entry name" value="GDP-M1P_Guanylyltransferase"/>
    <property type="match status" value="1"/>
</dbReference>
<keyword evidence="4" id="KW-0548">Nucleotidyltransferase</keyword>
<dbReference type="AlphaFoldDB" id="A0A7D5T6Q0"/>
<evidence type="ECO:0000313" key="5">
    <source>
        <dbReference type="Proteomes" id="UP000509667"/>
    </source>
</evidence>
<dbReference type="Pfam" id="PF00483">
    <property type="entry name" value="NTP_transferase"/>
    <property type="match status" value="2"/>
</dbReference>
<sequence>MTDTLVAVVLAGGTGTRLYPASRSDRPKQFLPLGGDRSLLAETVDRAGFADEVYVLTRPDLADQVREHAPSAGVLTEPEPKDTGPALAYAAHRVREQVGDCTLVCLPSDHHIEGEGATDGSGLGTSERASPASSDFAGTMTDAAAVAAETDSLVTVGVEPTRPETGYGYVKPGDERTTDGGRTYHPVETFTEKPDQGAAMRYRHHGYYWNAGMFAWTPDAFLREAADSELAPLLDALDAGDPDRGFAAVDPVSVDYAVMEATDDAALVPATFEWDDLGAWDAVERVLDADDDGNAVLGDAVTIDAENTVVATDGHASVVGVEDLVVASYGDRTLVVPKNQAQRVREVVAELEDEGLF</sequence>
<dbReference type="GO" id="GO:0009298">
    <property type="term" value="P:GDP-mannose biosynthetic process"/>
    <property type="evidence" value="ECO:0007669"/>
    <property type="project" value="TreeGrafter"/>
</dbReference>
<evidence type="ECO:0000313" key="4">
    <source>
        <dbReference type="EMBL" id="QLH79690.1"/>
    </source>
</evidence>
<dbReference type="InterPro" id="IPR054566">
    <property type="entry name" value="ManC/GMP-like_b-helix"/>
</dbReference>
<dbReference type="KEGG" id="hrr:HZS55_21395"/>
<dbReference type="InterPro" id="IPR051161">
    <property type="entry name" value="Mannose-6P_isomerase_type2"/>
</dbReference>
<feature type="domain" description="Nucleotidyl transferase" evidence="2">
    <location>
        <begin position="142"/>
        <end position="287"/>
    </location>
</feature>
<dbReference type="RefSeq" id="WP_179909554.1">
    <property type="nucleotide sequence ID" value="NZ_CP058910.1"/>
</dbReference>